<dbReference type="InterPro" id="IPR029063">
    <property type="entry name" value="SAM-dependent_MTases_sf"/>
</dbReference>
<keyword evidence="2 6" id="KW-0808">Transferase</keyword>
<dbReference type="InterPro" id="IPR001045">
    <property type="entry name" value="Spermi_synthase"/>
</dbReference>
<dbReference type="PANTHER" id="PTHR43317:SF1">
    <property type="entry name" value="THERMOSPERMINE SYNTHASE ACAULIS5"/>
    <property type="match status" value="1"/>
</dbReference>
<accession>A0A7R9YYX4</accession>
<organism evidence="8">
    <name type="scientific">Pseudictyota dubia</name>
    <dbReference type="NCBI Taxonomy" id="2749911"/>
    <lineage>
        <taxon>Eukaryota</taxon>
        <taxon>Sar</taxon>
        <taxon>Stramenopiles</taxon>
        <taxon>Ochrophyta</taxon>
        <taxon>Bacillariophyta</taxon>
        <taxon>Mediophyceae</taxon>
        <taxon>Biddulphiophycidae</taxon>
        <taxon>Eupodiscales</taxon>
        <taxon>Odontellaceae</taxon>
        <taxon>Pseudictyota</taxon>
    </lineage>
</organism>
<dbReference type="Gene3D" id="2.30.140.10">
    <property type="entry name" value="Spermidine synthase, tetramerisation domain"/>
    <property type="match status" value="1"/>
</dbReference>
<dbReference type="GO" id="GO:0010487">
    <property type="term" value="F:thermospermine synthase activity"/>
    <property type="evidence" value="ECO:0007669"/>
    <property type="project" value="UniProtKB-EC"/>
</dbReference>
<dbReference type="AlphaFoldDB" id="A0A7R9YYX4"/>
<evidence type="ECO:0000256" key="1">
    <source>
        <dbReference type="ARBA" id="ARBA00007867"/>
    </source>
</evidence>
<dbReference type="EC" id="2.5.1.79" evidence="5"/>
<dbReference type="InterPro" id="IPR030374">
    <property type="entry name" value="PABS"/>
</dbReference>
<evidence type="ECO:0000256" key="4">
    <source>
        <dbReference type="ARBA" id="ARBA00048874"/>
    </source>
</evidence>
<dbReference type="Gene3D" id="3.40.50.150">
    <property type="entry name" value="Vaccinia Virus protein VP39"/>
    <property type="match status" value="1"/>
</dbReference>
<dbReference type="EMBL" id="HBED01004404">
    <property type="protein sequence ID" value="CAD8294805.1"/>
    <property type="molecule type" value="Transcribed_RNA"/>
</dbReference>
<sequence>MSIEGECPAIDAQRAKAGFWYSEDVAPGLKCSMVLKDMLHSTSSEYQKIDVIETYFGRTLITDGKTQSAQFDEYVYHESLVHPALLKSALLVKENGAKPRSVFIGGGGELATAREVLRHPSVERVVMVDLDEKVIEVCKEYLPTWGGSAVASNPRMELIIGDAFAYLMNTTEKFDVVIMDISDPIEAGPGVMLYTQEFYAHAKTLLNSPNGVFVTQAGVADSVPPEHAMDREQDTACFGPIKNTLGTVFDCVVPYTVNIPSFGSDWGFVMAFNSQERSGKLTSEEKQQLIMAWTDVPTGTIDNLIERRITHIKASDSESDDALKFYDGISHRRMFALTKPLRKVLKADERIMTKANPIFMY</sequence>
<dbReference type="Pfam" id="PF17284">
    <property type="entry name" value="Spermine_synt_N"/>
    <property type="match status" value="1"/>
</dbReference>
<dbReference type="HAMAP" id="MF_00198">
    <property type="entry name" value="Spermidine_synth"/>
    <property type="match status" value="1"/>
</dbReference>
<reference evidence="8" key="1">
    <citation type="submission" date="2021-01" db="EMBL/GenBank/DDBJ databases">
        <authorList>
            <person name="Corre E."/>
            <person name="Pelletier E."/>
            <person name="Niang G."/>
            <person name="Scheremetjew M."/>
            <person name="Finn R."/>
            <person name="Kale V."/>
            <person name="Holt S."/>
            <person name="Cochrane G."/>
            <person name="Meng A."/>
            <person name="Brown T."/>
            <person name="Cohen L."/>
        </authorList>
    </citation>
    <scope>NUCLEOTIDE SEQUENCE</scope>
    <source>
        <strain evidence="8">CCMP147</strain>
    </source>
</reference>
<protein>
    <recommendedName>
        <fullName evidence="5">thermospermine synthase</fullName>
        <ecNumber evidence="5">2.5.1.79</ecNumber>
    </recommendedName>
</protein>
<evidence type="ECO:0000259" key="7">
    <source>
        <dbReference type="PROSITE" id="PS51006"/>
    </source>
</evidence>
<keyword evidence="3 6" id="KW-0620">Polyamine biosynthesis</keyword>
<dbReference type="CDD" id="cd02440">
    <property type="entry name" value="AdoMet_MTases"/>
    <property type="match status" value="1"/>
</dbReference>
<gene>
    <name evidence="8" type="ORF">TDUB1175_LOCUS2151</name>
</gene>
<dbReference type="FunFam" id="3.40.50.150:FF:000088">
    <property type="entry name" value="Polyamine aminopropyltransferase"/>
    <property type="match status" value="1"/>
</dbReference>
<dbReference type="PROSITE" id="PS51006">
    <property type="entry name" value="PABS_2"/>
    <property type="match status" value="1"/>
</dbReference>
<comment type="similarity">
    <text evidence="1">Belongs to the spermidine/spermine synthase family.</text>
</comment>
<dbReference type="GO" id="GO:0006596">
    <property type="term" value="P:polyamine biosynthetic process"/>
    <property type="evidence" value="ECO:0007669"/>
    <property type="project" value="UniProtKB-UniRule"/>
</dbReference>
<proteinExistence type="inferred from homology"/>
<name>A0A7R9YYX4_9STRA</name>
<evidence type="ECO:0000256" key="2">
    <source>
        <dbReference type="ARBA" id="ARBA00022679"/>
    </source>
</evidence>
<dbReference type="InterPro" id="IPR035246">
    <property type="entry name" value="Spermidine_synt_N"/>
</dbReference>
<feature type="active site" description="Proton acceptor" evidence="6">
    <location>
        <position position="180"/>
    </location>
</feature>
<dbReference type="PANTHER" id="PTHR43317">
    <property type="entry name" value="THERMOSPERMINE SYNTHASE ACAULIS5"/>
    <property type="match status" value="1"/>
</dbReference>
<evidence type="ECO:0000256" key="5">
    <source>
        <dbReference type="ARBA" id="ARBA00049721"/>
    </source>
</evidence>
<evidence type="ECO:0000256" key="3">
    <source>
        <dbReference type="ARBA" id="ARBA00023115"/>
    </source>
</evidence>
<dbReference type="SUPFAM" id="SSF53335">
    <property type="entry name" value="S-adenosyl-L-methionine-dependent methyltransferases"/>
    <property type="match status" value="1"/>
</dbReference>
<evidence type="ECO:0000313" key="8">
    <source>
        <dbReference type="EMBL" id="CAD8294805.1"/>
    </source>
</evidence>
<comment type="catalytic activity">
    <reaction evidence="4">
        <text>S-adenosyl 3-(methylsulfanyl)propylamine + spermidine = thermospermine + S-methyl-5'-thioadenosine + H(+)</text>
        <dbReference type="Rhea" id="RHEA:30515"/>
        <dbReference type="ChEBI" id="CHEBI:15378"/>
        <dbReference type="ChEBI" id="CHEBI:17509"/>
        <dbReference type="ChEBI" id="CHEBI:57443"/>
        <dbReference type="ChEBI" id="CHEBI:57834"/>
        <dbReference type="ChEBI" id="CHEBI:59903"/>
        <dbReference type="EC" id="2.5.1.79"/>
    </reaction>
</comment>
<dbReference type="InterPro" id="IPR037163">
    <property type="entry name" value="Spermidine_synt_N_sf"/>
</dbReference>
<dbReference type="Pfam" id="PF01564">
    <property type="entry name" value="Spermine_synth"/>
    <property type="match status" value="1"/>
</dbReference>
<feature type="domain" description="PABS" evidence="7">
    <location>
        <begin position="18"/>
        <end position="273"/>
    </location>
</feature>
<evidence type="ECO:0000256" key="6">
    <source>
        <dbReference type="PROSITE-ProRule" id="PRU00354"/>
    </source>
</evidence>